<keyword evidence="3" id="KW-1185">Reference proteome</keyword>
<dbReference type="Pfam" id="PF02021">
    <property type="entry name" value="UPF0102"/>
    <property type="match status" value="1"/>
</dbReference>
<dbReference type="InterPro" id="IPR011335">
    <property type="entry name" value="Restrct_endonuc-II-like"/>
</dbReference>
<dbReference type="Gene3D" id="3.40.1350.10">
    <property type="match status" value="1"/>
</dbReference>
<dbReference type="SUPFAM" id="SSF52980">
    <property type="entry name" value="Restriction endonuclease-like"/>
    <property type="match status" value="1"/>
</dbReference>
<organism evidence="2 3">
    <name type="scientific">Candidatus Cytomitobacter primus</name>
    <dbReference type="NCBI Taxonomy" id="2066024"/>
    <lineage>
        <taxon>Bacteria</taxon>
        <taxon>Pseudomonadati</taxon>
        <taxon>Pseudomonadota</taxon>
        <taxon>Alphaproteobacteria</taxon>
        <taxon>Holosporales</taxon>
        <taxon>Holosporaceae</taxon>
        <taxon>Candidatus Cytomitobacter</taxon>
    </lineage>
</organism>
<evidence type="ECO:0000313" key="2">
    <source>
        <dbReference type="EMBL" id="QEK38765.1"/>
    </source>
</evidence>
<dbReference type="OrthoDB" id="9812968at2"/>
<comment type="similarity">
    <text evidence="1">Belongs to the UPF0102 family.</text>
</comment>
<dbReference type="PANTHER" id="PTHR34039:SF1">
    <property type="entry name" value="UPF0102 PROTEIN YRAN"/>
    <property type="match status" value="1"/>
</dbReference>
<sequence length="109" mass="13662">MLNSYHKGMFYELLSILILSIRGHRILKWRCKTPVGEIDIISKKGKHIFINEVKYRKNIEDAYHFINPKYQNRLEKTYYWWLYNNSKFESLEPQFKYIFWHKMFRMKYI</sequence>
<protein>
    <recommendedName>
        <fullName evidence="4">DUF4143 domain-containing protein</fullName>
    </recommendedName>
</protein>
<proteinExistence type="inferred from homology"/>
<evidence type="ECO:0000256" key="1">
    <source>
        <dbReference type="ARBA" id="ARBA00006738"/>
    </source>
</evidence>
<reference evidence="2 3" key="1">
    <citation type="submission" date="2019-08" db="EMBL/GenBank/DDBJ databases">
        <title>Highly reduced genomes of protist endosymbionts show evolutionary convergence.</title>
        <authorList>
            <person name="George E."/>
            <person name="Husnik F."/>
            <person name="Tashyreva D."/>
            <person name="Prokopchuk G."/>
            <person name="Horak A."/>
            <person name="Kwong W.K."/>
            <person name="Lukes J."/>
            <person name="Keeling P.J."/>
        </authorList>
    </citation>
    <scope>NUCLEOTIDE SEQUENCE [LARGE SCALE GENOMIC DNA]</scope>
    <source>
        <strain evidence="2">1604LC</strain>
    </source>
</reference>
<evidence type="ECO:0000313" key="3">
    <source>
        <dbReference type="Proteomes" id="UP000325004"/>
    </source>
</evidence>
<dbReference type="PANTHER" id="PTHR34039">
    <property type="entry name" value="UPF0102 PROTEIN YRAN"/>
    <property type="match status" value="1"/>
</dbReference>
<dbReference type="KEGG" id="cpri:FZC34_02530"/>
<dbReference type="InterPro" id="IPR011856">
    <property type="entry name" value="tRNA_endonuc-like_dom_sf"/>
</dbReference>
<dbReference type="GO" id="GO:0003676">
    <property type="term" value="F:nucleic acid binding"/>
    <property type="evidence" value="ECO:0007669"/>
    <property type="project" value="InterPro"/>
</dbReference>
<accession>A0A5C0UF95</accession>
<gene>
    <name evidence="2" type="ORF">FZC34_02530</name>
</gene>
<evidence type="ECO:0008006" key="4">
    <source>
        <dbReference type="Google" id="ProtNLM"/>
    </source>
</evidence>
<name>A0A5C0UF95_9PROT</name>
<dbReference type="Proteomes" id="UP000325004">
    <property type="component" value="Chromosome"/>
</dbReference>
<dbReference type="InterPro" id="IPR003509">
    <property type="entry name" value="UPF0102_YraN-like"/>
</dbReference>
<dbReference type="AlphaFoldDB" id="A0A5C0UF95"/>
<dbReference type="RefSeq" id="WP_148971886.1">
    <property type="nucleotide sequence ID" value="NZ_CP043316.1"/>
</dbReference>
<dbReference type="EMBL" id="CP043316">
    <property type="protein sequence ID" value="QEK38765.1"/>
    <property type="molecule type" value="Genomic_DNA"/>
</dbReference>